<keyword evidence="3" id="KW-1185">Reference proteome</keyword>
<proteinExistence type="predicted"/>
<organism evidence="2 3">
    <name type="scientific">Salipiger mucosus DSM 16094</name>
    <dbReference type="NCBI Taxonomy" id="1123237"/>
    <lineage>
        <taxon>Bacteria</taxon>
        <taxon>Pseudomonadati</taxon>
        <taxon>Pseudomonadota</taxon>
        <taxon>Alphaproteobacteria</taxon>
        <taxon>Rhodobacterales</taxon>
        <taxon>Roseobacteraceae</taxon>
        <taxon>Salipiger</taxon>
    </lineage>
</organism>
<dbReference type="AlphaFoldDB" id="S9QAP0"/>
<comment type="caution">
    <text evidence="2">The sequence shown here is derived from an EMBL/GenBank/DDBJ whole genome shotgun (WGS) entry which is preliminary data.</text>
</comment>
<feature type="region of interest" description="Disordered" evidence="1">
    <location>
        <begin position="16"/>
        <end position="40"/>
    </location>
</feature>
<name>S9QAP0_9RHOB</name>
<dbReference type="EMBL" id="APVH01000039">
    <property type="protein sequence ID" value="EPX78441.1"/>
    <property type="molecule type" value="Genomic_DNA"/>
</dbReference>
<gene>
    <name evidence="2" type="ORF">Salmuc_03551</name>
</gene>
<protein>
    <submittedName>
        <fullName evidence="2">Uncharacterized protein</fullName>
    </submittedName>
</protein>
<reference evidence="3" key="1">
    <citation type="journal article" date="2014" name="Stand. Genomic Sci.">
        <title>Genome sequence of the exopolysaccharide-producing Salipiger mucosus type strain (DSM 16094(T)), a moderately halophilic member of the Roseobacter clade.</title>
        <authorList>
            <person name="Riedel T."/>
            <person name="Spring S."/>
            <person name="Fiebig A."/>
            <person name="Petersen J."/>
            <person name="Kyrpides N.C."/>
            <person name="Goker M."/>
            <person name="Klenk H.P."/>
        </authorList>
    </citation>
    <scope>NUCLEOTIDE SEQUENCE [LARGE SCALE GENOMIC DNA]</scope>
    <source>
        <strain evidence="3">DSM 16094</strain>
    </source>
</reference>
<evidence type="ECO:0000313" key="2">
    <source>
        <dbReference type="EMBL" id="EPX78441.1"/>
    </source>
</evidence>
<sequence>MGGEVERCGAWGEGALVENGMHDPGLGRRSPCCKRRDAGL</sequence>
<evidence type="ECO:0000256" key="1">
    <source>
        <dbReference type="SAM" id="MobiDB-lite"/>
    </source>
</evidence>
<dbReference type="HOGENOM" id="CLU_3296263_0_0_5"/>
<evidence type="ECO:0000313" key="3">
    <source>
        <dbReference type="Proteomes" id="UP000015347"/>
    </source>
</evidence>
<dbReference type="Proteomes" id="UP000015347">
    <property type="component" value="Unassembled WGS sequence"/>
</dbReference>
<accession>S9QAP0</accession>